<protein>
    <submittedName>
        <fullName evidence="7">SulP family inorganic anion transporter</fullName>
    </submittedName>
</protein>
<keyword evidence="8" id="KW-1185">Reference proteome</keyword>
<dbReference type="Gene3D" id="3.30.750.24">
    <property type="entry name" value="STAS domain"/>
    <property type="match status" value="1"/>
</dbReference>
<feature type="transmembrane region" description="Helical" evidence="5">
    <location>
        <begin position="353"/>
        <end position="373"/>
    </location>
</feature>
<feature type="transmembrane region" description="Helical" evidence="5">
    <location>
        <begin position="52"/>
        <end position="69"/>
    </location>
</feature>
<evidence type="ECO:0000256" key="2">
    <source>
        <dbReference type="ARBA" id="ARBA00022692"/>
    </source>
</evidence>
<comment type="subcellular location">
    <subcellularLocation>
        <location evidence="1">Membrane</location>
        <topology evidence="1">Multi-pass membrane protein</topology>
    </subcellularLocation>
</comment>
<proteinExistence type="predicted"/>
<feature type="transmembrane region" description="Helical" evidence="5">
    <location>
        <begin position="379"/>
        <end position="399"/>
    </location>
</feature>
<dbReference type="RefSeq" id="WP_344669290.1">
    <property type="nucleotide sequence ID" value="NZ_BAAAQN010000045.1"/>
</dbReference>
<dbReference type="InterPro" id="IPR001902">
    <property type="entry name" value="SLC26A/SulP_fam"/>
</dbReference>
<evidence type="ECO:0000259" key="6">
    <source>
        <dbReference type="PROSITE" id="PS50801"/>
    </source>
</evidence>
<dbReference type="Pfam" id="PF00916">
    <property type="entry name" value="Sulfate_transp"/>
    <property type="match status" value="1"/>
</dbReference>
<feature type="transmembrane region" description="Helical" evidence="5">
    <location>
        <begin position="411"/>
        <end position="441"/>
    </location>
</feature>
<reference evidence="7 8" key="1">
    <citation type="journal article" date="2019" name="Int. J. Syst. Evol. Microbiol.">
        <title>The Global Catalogue of Microorganisms (GCM) 10K type strain sequencing project: providing services to taxonomists for standard genome sequencing and annotation.</title>
        <authorList>
            <consortium name="The Broad Institute Genomics Platform"/>
            <consortium name="The Broad Institute Genome Sequencing Center for Infectious Disease"/>
            <person name="Wu L."/>
            <person name="Ma J."/>
        </authorList>
    </citation>
    <scope>NUCLEOTIDE SEQUENCE [LARGE SCALE GENOMIC DNA]</scope>
    <source>
        <strain evidence="7 8">JCM 16014</strain>
    </source>
</reference>
<feature type="transmembrane region" description="Helical" evidence="5">
    <location>
        <begin position="101"/>
        <end position="121"/>
    </location>
</feature>
<evidence type="ECO:0000313" key="8">
    <source>
        <dbReference type="Proteomes" id="UP001500751"/>
    </source>
</evidence>
<keyword evidence="3 5" id="KW-1133">Transmembrane helix</keyword>
<name>A0ABN2V1D5_9ACTN</name>
<dbReference type="EMBL" id="BAAAQN010000045">
    <property type="protein sequence ID" value="GAA2048537.1"/>
    <property type="molecule type" value="Genomic_DNA"/>
</dbReference>
<feature type="transmembrane region" description="Helical" evidence="5">
    <location>
        <begin position="277"/>
        <end position="298"/>
    </location>
</feature>
<evidence type="ECO:0000256" key="4">
    <source>
        <dbReference type="ARBA" id="ARBA00023136"/>
    </source>
</evidence>
<evidence type="ECO:0000256" key="3">
    <source>
        <dbReference type="ARBA" id="ARBA00022989"/>
    </source>
</evidence>
<organism evidence="7 8">
    <name type="scientific">Catenulispora yoronensis</name>
    <dbReference type="NCBI Taxonomy" id="450799"/>
    <lineage>
        <taxon>Bacteria</taxon>
        <taxon>Bacillati</taxon>
        <taxon>Actinomycetota</taxon>
        <taxon>Actinomycetes</taxon>
        <taxon>Catenulisporales</taxon>
        <taxon>Catenulisporaceae</taxon>
        <taxon>Catenulispora</taxon>
    </lineage>
</organism>
<dbReference type="Pfam" id="PF01740">
    <property type="entry name" value="STAS"/>
    <property type="match status" value="1"/>
</dbReference>
<sequence length="584" mass="60865">MPLTASWTDRTRPAASYVRRVLRDARARGWRGLVPGAPEVLEQARTHWHKDVLVGISVAAVAIPGSLGMADLAGVAPTAGLYATMFPLLAYALIGSSRKLVVGPDGALSSLTASSLAPFAAAHSDRYAALAAGLGIVTGLIMYAAAALRLGFMADFLSKPVLIGYFNGVALAIISGQLGKLFGFKIESGKFFGEIWELLTHLGRTSVATLALSASLLTVALLLRAVAPKAPVALVVVVLAAGASALFSLSGHGVATVGPVDSGLPVPRLPRLAPGDFFDLALTAVGLALVSFGDVMAITRTYATRDGHPISPERELAGVGTANIVSGLTQGMPVSSSGSRTAVNAAAGGRTQVVGLTVAGLTVLVAAFATGVLTDLPKAALGVVLVVAALGMLTASGVARLRRVHNFEAALALAATLAVLLFNVLGGLMVAIGLSIGVFVYRAVRPHDAVLGKVEDVDGYHDIDHSDAPVQTVPGLIVYRFDAPLFFPNARYFKERVLALVDESPEPVAEFLLNAEAMTYIDSTAVEALRELHAALRVRGVVLAVARAKWFMMKIFDSSGLTEVIGPEHFHPTVRVGVRAFRDR</sequence>
<dbReference type="SUPFAM" id="SSF52091">
    <property type="entry name" value="SpoIIaa-like"/>
    <property type="match status" value="1"/>
</dbReference>
<feature type="transmembrane region" description="Helical" evidence="5">
    <location>
        <begin position="162"/>
        <end position="182"/>
    </location>
</feature>
<dbReference type="InterPro" id="IPR002645">
    <property type="entry name" value="STAS_dom"/>
</dbReference>
<dbReference type="InterPro" id="IPR011547">
    <property type="entry name" value="SLC26A/SulP_dom"/>
</dbReference>
<keyword evidence="4 5" id="KW-0472">Membrane</keyword>
<dbReference type="InterPro" id="IPR036513">
    <property type="entry name" value="STAS_dom_sf"/>
</dbReference>
<gene>
    <name evidence="7" type="ORF">GCM10009839_62700</name>
</gene>
<feature type="transmembrane region" description="Helical" evidence="5">
    <location>
        <begin position="127"/>
        <end position="150"/>
    </location>
</feature>
<dbReference type="CDD" id="cd07042">
    <property type="entry name" value="STAS_SulP_like_sulfate_transporter"/>
    <property type="match status" value="1"/>
</dbReference>
<dbReference type="Proteomes" id="UP001500751">
    <property type="component" value="Unassembled WGS sequence"/>
</dbReference>
<evidence type="ECO:0000313" key="7">
    <source>
        <dbReference type="EMBL" id="GAA2048537.1"/>
    </source>
</evidence>
<comment type="caution">
    <text evidence="7">The sequence shown here is derived from an EMBL/GenBank/DDBJ whole genome shotgun (WGS) entry which is preliminary data.</text>
</comment>
<feature type="transmembrane region" description="Helical" evidence="5">
    <location>
        <begin position="202"/>
        <end position="223"/>
    </location>
</feature>
<keyword evidence="2 5" id="KW-0812">Transmembrane</keyword>
<evidence type="ECO:0000256" key="5">
    <source>
        <dbReference type="SAM" id="Phobius"/>
    </source>
</evidence>
<feature type="transmembrane region" description="Helical" evidence="5">
    <location>
        <begin position="75"/>
        <end position="94"/>
    </location>
</feature>
<dbReference type="PROSITE" id="PS50801">
    <property type="entry name" value="STAS"/>
    <property type="match status" value="1"/>
</dbReference>
<accession>A0ABN2V1D5</accession>
<feature type="transmembrane region" description="Helical" evidence="5">
    <location>
        <begin position="230"/>
        <end position="257"/>
    </location>
</feature>
<feature type="domain" description="STAS" evidence="6">
    <location>
        <begin position="466"/>
        <end position="581"/>
    </location>
</feature>
<evidence type="ECO:0000256" key="1">
    <source>
        <dbReference type="ARBA" id="ARBA00004141"/>
    </source>
</evidence>
<dbReference type="PANTHER" id="PTHR11814">
    <property type="entry name" value="SULFATE TRANSPORTER"/>
    <property type="match status" value="1"/>
</dbReference>